<dbReference type="PANTHER" id="PTHR12465:SF0">
    <property type="entry name" value="MEDIATOR OF RNA POLYMERASE II TRANSCRIPTION SUBUNIT 20"/>
    <property type="match status" value="1"/>
</dbReference>
<organism evidence="7">
    <name type="scientific">Amphimedon queenslandica</name>
    <name type="common">Sponge</name>
    <dbReference type="NCBI Taxonomy" id="400682"/>
    <lineage>
        <taxon>Eukaryota</taxon>
        <taxon>Metazoa</taxon>
        <taxon>Porifera</taxon>
        <taxon>Demospongiae</taxon>
        <taxon>Heteroscleromorpha</taxon>
        <taxon>Haplosclerida</taxon>
        <taxon>Niphatidae</taxon>
        <taxon>Amphimedon</taxon>
    </lineage>
</organism>
<dbReference type="KEGG" id="aqu:105314170"/>
<dbReference type="GO" id="GO:0006357">
    <property type="term" value="P:regulation of transcription by RNA polymerase II"/>
    <property type="evidence" value="ECO:0007669"/>
    <property type="project" value="InterPro"/>
</dbReference>
<reference evidence="8" key="1">
    <citation type="journal article" date="2010" name="Nature">
        <title>The Amphimedon queenslandica genome and the evolution of animal complexity.</title>
        <authorList>
            <person name="Srivastava M."/>
            <person name="Simakov O."/>
            <person name="Chapman J."/>
            <person name="Fahey B."/>
            <person name="Gauthier M.E."/>
            <person name="Mitros T."/>
            <person name="Richards G.S."/>
            <person name="Conaco C."/>
            <person name="Dacre M."/>
            <person name="Hellsten U."/>
            <person name="Larroux C."/>
            <person name="Putnam N.H."/>
            <person name="Stanke M."/>
            <person name="Adamska M."/>
            <person name="Darling A."/>
            <person name="Degnan S.M."/>
            <person name="Oakley T.H."/>
            <person name="Plachetzki D.C."/>
            <person name="Zhai Y."/>
            <person name="Adamski M."/>
            <person name="Calcino A."/>
            <person name="Cummins S.F."/>
            <person name="Goodstein D.M."/>
            <person name="Harris C."/>
            <person name="Jackson D.J."/>
            <person name="Leys S.P."/>
            <person name="Shu S."/>
            <person name="Woodcroft B.J."/>
            <person name="Vervoort M."/>
            <person name="Kosik K.S."/>
            <person name="Manning G."/>
            <person name="Degnan B.M."/>
            <person name="Rokhsar D.S."/>
        </authorList>
    </citation>
    <scope>NUCLEOTIDE SEQUENCE [LARGE SCALE GENOMIC DNA]</scope>
</reference>
<name>A0A1X7VS15_AMPQE</name>
<comment type="subunit">
    <text evidence="6">Component of the Mediator complex.</text>
</comment>
<keyword evidence="6" id="KW-0010">Activator</keyword>
<dbReference type="GO" id="GO:0003713">
    <property type="term" value="F:transcription coactivator activity"/>
    <property type="evidence" value="ECO:0007669"/>
    <property type="project" value="TreeGrafter"/>
</dbReference>
<keyword evidence="8" id="KW-1185">Reference proteome</keyword>
<dbReference type="FunCoup" id="A0A1X7VS15">
    <property type="interactions" value="586"/>
</dbReference>
<dbReference type="AlphaFoldDB" id="A0A1X7VS15"/>
<gene>
    <name evidence="6" type="primary">MED20</name>
    <name evidence="7" type="synonym">105314170</name>
</gene>
<evidence type="ECO:0000256" key="6">
    <source>
        <dbReference type="RuleBase" id="RU364152"/>
    </source>
</evidence>
<evidence type="ECO:0000313" key="8">
    <source>
        <dbReference type="Proteomes" id="UP000007879"/>
    </source>
</evidence>
<sequence length="207" mass="23262">MGVCCIVQWAYPESLNTSQALETLQRRIELLGATSLGNWSVDCEVLQSATPISGSQNKFIYFIHSTEYPRTTFTVVDPPYLCLVADNTLDTIFTHLKQSYVPRKQLKVEAKGLRYEVRGKYIVKFGSVTFSNTSKSIIVETEDIEENTVSTAWDQLVELTKSLLHTSVNISTPEHVQKALDGRYAPADSMVQYAQIFQQIRKAGSTK</sequence>
<keyword evidence="6" id="KW-0805">Transcription regulation</keyword>
<dbReference type="InterPro" id="IPR013921">
    <property type="entry name" value="Mediator_Med20"/>
</dbReference>
<evidence type="ECO:0000256" key="2">
    <source>
        <dbReference type="ARBA" id="ARBA00010743"/>
    </source>
</evidence>
<dbReference type="EnsemblMetazoa" id="Aqu2.1.42674_001">
    <property type="protein sequence ID" value="Aqu2.1.42674_001"/>
    <property type="gene ID" value="Aqu2.1.42674"/>
</dbReference>
<dbReference type="eggNOG" id="KOG4309">
    <property type="taxonomic scope" value="Eukaryota"/>
</dbReference>
<accession>A0A1X7VS15</accession>
<protein>
    <recommendedName>
        <fullName evidence="3 6">Mediator of RNA polymerase II transcription subunit 20</fullName>
    </recommendedName>
    <alternativeName>
        <fullName evidence="5 6">Mediator complex subunit 20</fullName>
    </alternativeName>
</protein>
<dbReference type="OrthoDB" id="1854899at2759"/>
<dbReference type="Pfam" id="PF08612">
    <property type="entry name" value="Med20"/>
    <property type="match status" value="1"/>
</dbReference>
<evidence type="ECO:0000256" key="4">
    <source>
        <dbReference type="ARBA" id="ARBA00023242"/>
    </source>
</evidence>
<dbReference type="PANTHER" id="PTHR12465">
    <property type="entry name" value="UBIQUITIN SPECIFIC PROTEASE HOMOLOG 49"/>
    <property type="match status" value="1"/>
</dbReference>
<dbReference type="Proteomes" id="UP000007879">
    <property type="component" value="Unassembled WGS sequence"/>
</dbReference>
<comment type="similarity">
    <text evidence="2 6">Belongs to the Mediator complex subunit 20 family.</text>
</comment>
<dbReference type="EnsemblMetazoa" id="XM_011408168.2">
    <property type="protein sequence ID" value="XP_011406470.1"/>
    <property type="gene ID" value="LOC105314170"/>
</dbReference>
<keyword evidence="4 6" id="KW-0539">Nucleus</keyword>
<dbReference type="InParanoid" id="A0A1X7VS15"/>
<comment type="function">
    <text evidence="6">Component of the Mediator complex, a coactivator involved in the regulated transcription of nearly all RNA polymerase II-dependent genes. Mediator functions as a bridge to convey information from gene-specific regulatory proteins to the basal RNA polymerase II transcription machinery. Mediator is recruited to promoters by direct interactions with regulatory proteins and serves as a scaffold for the assembly of a functional preinitiation complex with RNA polymerase II and the general transcription factors.</text>
</comment>
<dbReference type="GO" id="GO:0016592">
    <property type="term" value="C:mediator complex"/>
    <property type="evidence" value="ECO:0007669"/>
    <property type="project" value="InterPro"/>
</dbReference>
<evidence type="ECO:0000256" key="1">
    <source>
        <dbReference type="ARBA" id="ARBA00004123"/>
    </source>
</evidence>
<reference evidence="7" key="2">
    <citation type="submission" date="2017-05" db="UniProtKB">
        <authorList>
            <consortium name="EnsemblMetazoa"/>
        </authorList>
    </citation>
    <scope>IDENTIFICATION</scope>
</reference>
<proteinExistence type="inferred from homology"/>
<comment type="subcellular location">
    <subcellularLocation>
        <location evidence="1 6">Nucleus</location>
    </subcellularLocation>
</comment>
<dbReference type="STRING" id="400682.A0A1X7VS15"/>
<evidence type="ECO:0000256" key="5">
    <source>
        <dbReference type="ARBA" id="ARBA00031954"/>
    </source>
</evidence>
<keyword evidence="6" id="KW-0804">Transcription</keyword>
<evidence type="ECO:0000256" key="3">
    <source>
        <dbReference type="ARBA" id="ARBA00019690"/>
    </source>
</evidence>
<evidence type="ECO:0000313" key="7">
    <source>
        <dbReference type="EnsemblMetazoa" id="Aqu2.1.42674_001"/>
    </source>
</evidence>